<dbReference type="Pfam" id="PF01890">
    <property type="entry name" value="CbiG_C"/>
    <property type="match status" value="1"/>
</dbReference>
<dbReference type="KEGG" id="rpon:G3256_12325"/>
<dbReference type="Proteomes" id="UP000503308">
    <property type="component" value="Chromosome"/>
</dbReference>
<dbReference type="AlphaFoldDB" id="A0A858ST90"/>
<name>A0A858ST90_9RHOB</name>
<dbReference type="EMBL" id="CP048788">
    <property type="protein sequence ID" value="QJF51895.1"/>
    <property type="molecule type" value="Genomic_DNA"/>
</dbReference>
<dbReference type="GO" id="GO:0009236">
    <property type="term" value="P:cobalamin biosynthetic process"/>
    <property type="evidence" value="ECO:0007669"/>
    <property type="project" value="InterPro"/>
</dbReference>
<reference evidence="2 3" key="1">
    <citation type="submission" date="2020-02" db="EMBL/GenBank/DDBJ databases">
        <title>Genome sequence of Roseobacter ponti.</title>
        <authorList>
            <person name="Hollensteiner J."/>
            <person name="Schneider D."/>
            <person name="Poehlein A."/>
            <person name="Daniel R."/>
        </authorList>
    </citation>
    <scope>NUCLEOTIDE SEQUENCE [LARGE SCALE GENOMIC DNA]</scope>
    <source>
        <strain evidence="2 3">DSM 106830</strain>
    </source>
</reference>
<sequence>MIVAGLGFRTGASAQSLRSAFERASAGKTATALATAAEKCDSTALRDLATETGLRIIAVAADQLAAQPTVTQSAPSRAARGTGSVAEAAALAAAGPGARLCGPRAVSDDRMATCAFAIGETI</sequence>
<feature type="domain" description="CobE/GbiG C-terminal" evidence="1">
    <location>
        <begin position="2"/>
        <end position="117"/>
    </location>
</feature>
<evidence type="ECO:0000313" key="2">
    <source>
        <dbReference type="EMBL" id="QJF51895.1"/>
    </source>
</evidence>
<dbReference type="Gene3D" id="3.30.420.180">
    <property type="entry name" value="CobE/GbiG C-terminal domain"/>
    <property type="match status" value="1"/>
</dbReference>
<evidence type="ECO:0000259" key="1">
    <source>
        <dbReference type="Pfam" id="PF01890"/>
    </source>
</evidence>
<dbReference type="SUPFAM" id="SSF159664">
    <property type="entry name" value="CobE/GbiG C-terminal domain-like"/>
    <property type="match status" value="1"/>
</dbReference>
<accession>A0A858ST90</accession>
<gene>
    <name evidence="2" type="ORF">G3256_12325</name>
</gene>
<dbReference type="InterPro" id="IPR002750">
    <property type="entry name" value="CobE/GbiG_C"/>
</dbReference>
<dbReference type="RefSeq" id="WP_169641113.1">
    <property type="nucleotide sequence ID" value="NZ_CP048788.1"/>
</dbReference>
<dbReference type="InterPro" id="IPR036518">
    <property type="entry name" value="CobE/GbiG_C_sf"/>
</dbReference>
<protein>
    <submittedName>
        <fullName evidence="2">Cobalamin biosynthesis protein</fullName>
    </submittedName>
</protein>
<keyword evidence="3" id="KW-1185">Reference proteome</keyword>
<organism evidence="2 3">
    <name type="scientific">Roseobacter ponti</name>
    <dbReference type="NCBI Taxonomy" id="1891787"/>
    <lineage>
        <taxon>Bacteria</taxon>
        <taxon>Pseudomonadati</taxon>
        <taxon>Pseudomonadota</taxon>
        <taxon>Alphaproteobacteria</taxon>
        <taxon>Rhodobacterales</taxon>
        <taxon>Roseobacteraceae</taxon>
        <taxon>Roseobacter</taxon>
    </lineage>
</organism>
<proteinExistence type="predicted"/>
<evidence type="ECO:0000313" key="3">
    <source>
        <dbReference type="Proteomes" id="UP000503308"/>
    </source>
</evidence>